<comment type="similarity">
    <text evidence="3">Belongs to the helicase family. RAD3/XPD subfamily.</text>
</comment>
<dbReference type="EMBL" id="CDSF01000104">
    <property type="protein sequence ID" value="CEP00890.1"/>
    <property type="molecule type" value="Genomic_DNA"/>
</dbReference>
<dbReference type="InterPro" id="IPR006555">
    <property type="entry name" value="ATP-dep_Helicase_C"/>
</dbReference>
<dbReference type="GO" id="GO:0005634">
    <property type="term" value="C:nucleus"/>
    <property type="evidence" value="ECO:0007669"/>
    <property type="project" value="UniProtKB-SubCell"/>
</dbReference>
<keyword evidence="9" id="KW-0347">Helicase</keyword>
<dbReference type="InterPro" id="IPR045028">
    <property type="entry name" value="DinG/Rad3-like"/>
</dbReference>
<dbReference type="FunFam" id="3.40.50.300:FF:000128">
    <property type="entry name" value="Putative DNA repair helicase RAD3"/>
    <property type="match status" value="1"/>
</dbReference>
<dbReference type="STRING" id="37360.A0A0G4IZY1"/>
<dbReference type="GO" id="GO:0006366">
    <property type="term" value="P:transcription by RNA polymerase II"/>
    <property type="evidence" value="ECO:0007669"/>
    <property type="project" value="TreeGrafter"/>
</dbReference>
<dbReference type="GO" id="GO:0046872">
    <property type="term" value="F:metal ion binding"/>
    <property type="evidence" value="ECO:0007669"/>
    <property type="project" value="UniProtKB-KW"/>
</dbReference>
<evidence type="ECO:0000256" key="13">
    <source>
        <dbReference type="ARBA" id="ARBA00023125"/>
    </source>
</evidence>
<dbReference type="Proteomes" id="UP000039324">
    <property type="component" value="Unassembled WGS sequence"/>
</dbReference>
<dbReference type="GO" id="GO:0045951">
    <property type="term" value="P:positive regulation of mitotic recombination"/>
    <property type="evidence" value="ECO:0007669"/>
    <property type="project" value="TreeGrafter"/>
</dbReference>
<comment type="subcellular location">
    <subcellularLocation>
        <location evidence="2">Nucleus</location>
    </subcellularLocation>
</comment>
<evidence type="ECO:0000256" key="16">
    <source>
        <dbReference type="ARBA" id="ARBA00023242"/>
    </source>
</evidence>
<feature type="domain" description="Helicase ATP-binding" evidence="19">
    <location>
        <begin position="7"/>
        <end position="308"/>
    </location>
</feature>
<dbReference type="SUPFAM" id="SSF52540">
    <property type="entry name" value="P-loop containing nucleoside triphosphate hydrolases"/>
    <property type="match status" value="1"/>
</dbReference>
<keyword evidence="5" id="KW-0479">Metal-binding</keyword>
<dbReference type="GO" id="GO:0003684">
    <property type="term" value="F:damaged DNA binding"/>
    <property type="evidence" value="ECO:0007669"/>
    <property type="project" value="TreeGrafter"/>
</dbReference>
<evidence type="ECO:0000256" key="12">
    <source>
        <dbReference type="ARBA" id="ARBA00023014"/>
    </source>
</evidence>
<keyword evidence="14" id="KW-0234">DNA repair</keyword>
<dbReference type="Gene3D" id="3.40.50.300">
    <property type="entry name" value="P-loop containing nucleotide triphosphate hydrolases"/>
    <property type="match status" value="2"/>
</dbReference>
<evidence type="ECO:0000256" key="3">
    <source>
        <dbReference type="ARBA" id="ARBA00009146"/>
    </source>
</evidence>
<organism evidence="20 21">
    <name type="scientific">Plasmodiophora brassicae</name>
    <name type="common">Clubroot disease agent</name>
    <dbReference type="NCBI Taxonomy" id="37360"/>
    <lineage>
        <taxon>Eukaryota</taxon>
        <taxon>Sar</taxon>
        <taxon>Rhizaria</taxon>
        <taxon>Endomyxa</taxon>
        <taxon>Phytomyxea</taxon>
        <taxon>Plasmodiophorida</taxon>
        <taxon>Plasmodiophoridae</taxon>
        <taxon>Plasmodiophora</taxon>
    </lineage>
</organism>
<dbReference type="InterPro" id="IPR013020">
    <property type="entry name" value="Rad3/Chl1-like"/>
</dbReference>
<dbReference type="InterPro" id="IPR010643">
    <property type="entry name" value="HBB"/>
</dbReference>
<evidence type="ECO:0000256" key="5">
    <source>
        <dbReference type="ARBA" id="ARBA00022723"/>
    </source>
</evidence>
<dbReference type="FunFam" id="3.40.50.300:FF:000135">
    <property type="entry name" value="DNA repair helicase RAD3, putative"/>
    <property type="match status" value="1"/>
</dbReference>
<keyword evidence="8" id="KW-0378">Hydrolase</keyword>
<evidence type="ECO:0000256" key="6">
    <source>
        <dbReference type="ARBA" id="ARBA00022741"/>
    </source>
</evidence>
<keyword evidence="6" id="KW-0547">Nucleotide-binding</keyword>
<evidence type="ECO:0000256" key="10">
    <source>
        <dbReference type="ARBA" id="ARBA00022840"/>
    </source>
</evidence>
<keyword evidence="7" id="KW-0227">DNA damage</keyword>
<evidence type="ECO:0000256" key="18">
    <source>
        <dbReference type="ARBA" id="ARBA00048954"/>
    </source>
</evidence>
<dbReference type="InterPro" id="IPR001945">
    <property type="entry name" value="RAD3/XPD"/>
</dbReference>
<dbReference type="InterPro" id="IPR010614">
    <property type="entry name" value="RAD3-like_helicase_DEAD"/>
</dbReference>
<dbReference type="PRINTS" id="PR00852">
    <property type="entry name" value="XRODRMPGMNTD"/>
</dbReference>
<sequence length="782" mass="88234">MRFMLGDLPVYFPYDRMYPEQLMYMQNLKRTLDGAPGGHCLLEMPTGTGKTVTLLSFITSYQLHCPSIGKLVYCTRTVQEMDKVMAELKVVLEYRDSYLAKEGQSAPPKGLAVCLSARRNMCIHPTVSQFDKRDKVDALCRNLTSEWVRAAHEKDQSVEVCGFYEHLQSIGGMDGDLHGVLSLDDLKTLGTERNWCPYFLARNALSLANIIVYNYQYSLRLRVLAPFNLTACYRYIIDPKVSGMVSRALDQNAIIVFDEAHNIDSICIEALSVSLNKRTLQASTANLQKLSRKIQEVESVDAARLNEEYQRLVRGIANSVGGAGESGPILASPVLPADVLREAVPGNIRKAKHFIMFLNTVVQYFKSRLKGRAVVQETPTQFIASFETHSGMRSSQTNSLRFIYDRLVSLLRTLQISDLDEFVPLQLVSDFATLVGTYSKGFAVLMEPYNDRTPTISDPILRLVCLDASIAIKPVLEKFRNVIITSGTMSPLDLYPKLLNFTPKVSESFPMSLYSARATVCPLIVTKGNDQTELTSKFESRRDPSIVANFGKLLLELAQTVPDGMVCFFTSYAYLEEIVAEWDRIGILKQVLHHKLIFIETRDIVETSLALESFKRACDSGRGGVFLSIARGKVSEGIDFDHHYGRAVVLFGIPFQYTLSRVLRCRLQYLYETLNIREGDFLSFDAMRQASQCLGRVIRSKSDYGLMIFADQRYRRADKRTKLPRWVQDSLYPENVGLSVDRAISVSRDYLRRMGQPHSPEDELGETLLDEAMVTERASQQS</sequence>
<evidence type="ECO:0000256" key="14">
    <source>
        <dbReference type="ARBA" id="ARBA00023204"/>
    </source>
</evidence>
<dbReference type="InterPro" id="IPR002464">
    <property type="entry name" value="DNA/RNA_helicase_DEAH_CS"/>
</dbReference>
<dbReference type="GO" id="GO:0006289">
    <property type="term" value="P:nucleotide-excision repair"/>
    <property type="evidence" value="ECO:0007669"/>
    <property type="project" value="InterPro"/>
</dbReference>
<dbReference type="Pfam" id="PF06733">
    <property type="entry name" value="DEAD_2"/>
    <property type="match status" value="2"/>
</dbReference>
<keyword evidence="12" id="KW-0411">Iron-sulfur</keyword>
<dbReference type="OrthoDB" id="272481at2759"/>
<evidence type="ECO:0000256" key="2">
    <source>
        <dbReference type="ARBA" id="ARBA00004123"/>
    </source>
</evidence>
<dbReference type="SMART" id="SM00491">
    <property type="entry name" value="HELICc2"/>
    <property type="match status" value="1"/>
</dbReference>
<dbReference type="OMA" id="WQTMGIL"/>
<evidence type="ECO:0000256" key="11">
    <source>
        <dbReference type="ARBA" id="ARBA00023004"/>
    </source>
</evidence>
<comment type="cofactor">
    <cofactor evidence="1">
        <name>[4Fe-4S] cluster</name>
        <dbReference type="ChEBI" id="CHEBI:49883"/>
    </cofactor>
</comment>
<dbReference type="InterPro" id="IPR014013">
    <property type="entry name" value="Helic_SF1/SF2_ATP-bd_DinG/Rad3"/>
</dbReference>
<evidence type="ECO:0000313" key="21">
    <source>
        <dbReference type="Proteomes" id="UP000039324"/>
    </source>
</evidence>
<dbReference type="CDD" id="cd18788">
    <property type="entry name" value="SF2_C_XPD"/>
    <property type="match status" value="1"/>
</dbReference>
<proteinExistence type="inferred from homology"/>
<dbReference type="GO" id="GO:0005524">
    <property type="term" value="F:ATP binding"/>
    <property type="evidence" value="ECO:0007669"/>
    <property type="project" value="UniProtKB-KW"/>
</dbReference>
<dbReference type="PROSITE" id="PS51193">
    <property type="entry name" value="HELICASE_ATP_BIND_2"/>
    <property type="match status" value="1"/>
</dbReference>
<dbReference type="InterPro" id="IPR006554">
    <property type="entry name" value="Helicase-like_DEXD_c2"/>
</dbReference>
<dbReference type="PROSITE" id="PS00690">
    <property type="entry name" value="DEAH_ATP_HELICASE"/>
    <property type="match status" value="1"/>
</dbReference>
<evidence type="ECO:0000256" key="1">
    <source>
        <dbReference type="ARBA" id="ARBA00001966"/>
    </source>
</evidence>
<evidence type="ECO:0000313" key="20">
    <source>
        <dbReference type="EMBL" id="CEP00890.1"/>
    </source>
</evidence>
<dbReference type="AlphaFoldDB" id="A0A0G4IZY1"/>
<dbReference type="EC" id="5.6.2.3" evidence="17"/>
<dbReference type="GO" id="GO:0051539">
    <property type="term" value="F:4 iron, 4 sulfur cluster binding"/>
    <property type="evidence" value="ECO:0007669"/>
    <property type="project" value="UniProtKB-KW"/>
</dbReference>
<evidence type="ECO:0000256" key="9">
    <source>
        <dbReference type="ARBA" id="ARBA00022806"/>
    </source>
</evidence>
<reference evidence="20 21" key="1">
    <citation type="submission" date="2015-02" db="EMBL/GenBank/DDBJ databases">
        <authorList>
            <person name="Chooi Y.-H."/>
        </authorList>
    </citation>
    <scope>NUCLEOTIDE SEQUENCE [LARGE SCALE GENOMIC DNA]</scope>
    <source>
        <strain evidence="20">E3</strain>
    </source>
</reference>
<accession>A0A0G4IZY1</accession>
<name>A0A0G4IZY1_PLABS</name>
<dbReference type="Pfam" id="PF06777">
    <property type="entry name" value="HBB"/>
    <property type="match status" value="1"/>
</dbReference>
<dbReference type="GO" id="GO:0043139">
    <property type="term" value="F:5'-3' DNA helicase activity"/>
    <property type="evidence" value="ECO:0007669"/>
    <property type="project" value="UniProtKB-EC"/>
</dbReference>
<dbReference type="PANTHER" id="PTHR11472:SF1">
    <property type="entry name" value="GENERAL TRANSCRIPTION AND DNA REPAIR FACTOR IIH HELICASE SUBUNIT XPD"/>
    <property type="match status" value="1"/>
</dbReference>
<keyword evidence="10" id="KW-0067">ATP-binding</keyword>
<dbReference type="InterPro" id="IPR027417">
    <property type="entry name" value="P-loop_NTPase"/>
</dbReference>
<protein>
    <recommendedName>
        <fullName evidence="17">DNA 5'-3' helicase</fullName>
        <ecNumber evidence="17">5.6.2.3</ecNumber>
    </recommendedName>
</protein>
<keyword evidence="4" id="KW-0004">4Fe-4S</keyword>
<dbReference type="SMART" id="SM00488">
    <property type="entry name" value="DEXDc2"/>
    <property type="match status" value="1"/>
</dbReference>
<dbReference type="PANTHER" id="PTHR11472">
    <property type="entry name" value="DNA REPAIR DEAD HELICASE RAD3/XP-D SUBFAMILY MEMBER"/>
    <property type="match status" value="1"/>
</dbReference>
<evidence type="ECO:0000256" key="17">
    <source>
        <dbReference type="ARBA" id="ARBA00044969"/>
    </source>
</evidence>
<keyword evidence="21" id="KW-1185">Reference proteome</keyword>
<dbReference type="GO" id="GO:0016818">
    <property type="term" value="F:hydrolase activity, acting on acid anhydrides, in phosphorus-containing anhydrides"/>
    <property type="evidence" value="ECO:0007669"/>
    <property type="project" value="InterPro"/>
</dbReference>
<evidence type="ECO:0000256" key="8">
    <source>
        <dbReference type="ARBA" id="ARBA00022801"/>
    </source>
</evidence>
<keyword evidence="16" id="KW-0539">Nucleus</keyword>
<dbReference type="Pfam" id="PF13307">
    <property type="entry name" value="Helicase_C_2"/>
    <property type="match status" value="1"/>
</dbReference>
<gene>
    <name evidence="20" type="ORF">PBRA_008202</name>
</gene>
<keyword evidence="13" id="KW-0238">DNA-binding</keyword>
<keyword evidence="15" id="KW-0413">Isomerase</keyword>
<evidence type="ECO:0000259" key="19">
    <source>
        <dbReference type="PROSITE" id="PS51193"/>
    </source>
</evidence>
<comment type="catalytic activity">
    <reaction evidence="18">
        <text>ATP + H2O = ADP + phosphate + H(+)</text>
        <dbReference type="Rhea" id="RHEA:13065"/>
        <dbReference type="ChEBI" id="CHEBI:15377"/>
        <dbReference type="ChEBI" id="CHEBI:15378"/>
        <dbReference type="ChEBI" id="CHEBI:30616"/>
        <dbReference type="ChEBI" id="CHEBI:43474"/>
        <dbReference type="ChEBI" id="CHEBI:456216"/>
        <dbReference type="EC" id="5.6.2.3"/>
    </reaction>
</comment>
<evidence type="ECO:0000256" key="15">
    <source>
        <dbReference type="ARBA" id="ARBA00023235"/>
    </source>
</evidence>
<evidence type="ECO:0000256" key="4">
    <source>
        <dbReference type="ARBA" id="ARBA00022485"/>
    </source>
</evidence>
<keyword evidence="11" id="KW-0408">Iron</keyword>
<dbReference type="NCBIfam" id="TIGR00604">
    <property type="entry name" value="rad3"/>
    <property type="match status" value="1"/>
</dbReference>
<evidence type="ECO:0000256" key="7">
    <source>
        <dbReference type="ARBA" id="ARBA00022763"/>
    </source>
</evidence>